<comment type="caution">
    <text evidence="1">The sequence shown here is derived from an EMBL/GenBank/DDBJ whole genome shotgun (WGS) entry which is preliminary data.</text>
</comment>
<organism evidence="1 2">
    <name type="scientific">Methylophaga thalassica</name>
    <dbReference type="NCBI Taxonomy" id="40223"/>
    <lineage>
        <taxon>Bacteria</taxon>
        <taxon>Pseudomonadati</taxon>
        <taxon>Pseudomonadota</taxon>
        <taxon>Gammaproteobacteria</taxon>
        <taxon>Thiotrichales</taxon>
        <taxon>Piscirickettsiaceae</taxon>
        <taxon>Methylophaga</taxon>
    </lineage>
</organism>
<dbReference type="EMBL" id="BSND01000003">
    <property type="protein sequence ID" value="GLP98957.1"/>
    <property type="molecule type" value="Genomic_DNA"/>
</dbReference>
<keyword evidence="2" id="KW-1185">Reference proteome</keyword>
<proteinExistence type="predicted"/>
<evidence type="ECO:0000313" key="1">
    <source>
        <dbReference type="EMBL" id="GLP98957.1"/>
    </source>
</evidence>
<reference evidence="1" key="2">
    <citation type="submission" date="2023-01" db="EMBL/GenBank/DDBJ databases">
        <title>Draft genome sequence of Methylophaga thalassica strain NBRC 102424.</title>
        <authorList>
            <person name="Sun Q."/>
            <person name="Mori K."/>
        </authorList>
    </citation>
    <scope>NUCLEOTIDE SEQUENCE</scope>
    <source>
        <strain evidence="1">NBRC 102424</strain>
    </source>
</reference>
<gene>
    <name evidence="1" type="ORF">GCM10007891_08110</name>
</gene>
<dbReference type="Proteomes" id="UP001161423">
    <property type="component" value="Unassembled WGS sequence"/>
</dbReference>
<name>A0ABQ5TRZ5_9GAMM</name>
<evidence type="ECO:0000313" key="2">
    <source>
        <dbReference type="Proteomes" id="UP001161423"/>
    </source>
</evidence>
<protein>
    <submittedName>
        <fullName evidence="1">Uncharacterized protein</fullName>
    </submittedName>
</protein>
<accession>A0ABQ5TRZ5</accession>
<dbReference type="RefSeq" id="WP_007145325.1">
    <property type="nucleotide sequence ID" value="NZ_BSND01000003.1"/>
</dbReference>
<sequence>MKYTAIIAPLIVITVILLNQTFAEDGQLHSEANFTKPAEKLAESCYQHWLTLNWTLTNSEVLASNNKSFNDGIKKVCQARAELFFEGYEIKPFISADAQHEVFPLVFRPNVDEIKSQIRINLPKLRLI</sequence>
<reference evidence="1" key="1">
    <citation type="journal article" date="2014" name="Int. J. Syst. Evol. Microbiol.">
        <title>Complete genome of a new Firmicutes species belonging to the dominant human colonic microbiota ('Ruminococcus bicirculans') reveals two chromosomes and a selective capacity to utilize plant glucans.</title>
        <authorList>
            <consortium name="NISC Comparative Sequencing Program"/>
            <person name="Wegmann U."/>
            <person name="Louis P."/>
            <person name="Goesmann A."/>
            <person name="Henrissat B."/>
            <person name="Duncan S.H."/>
            <person name="Flint H.J."/>
        </authorList>
    </citation>
    <scope>NUCLEOTIDE SEQUENCE</scope>
    <source>
        <strain evidence="1">NBRC 102424</strain>
    </source>
</reference>